<gene>
    <name evidence="1" type="ORF">CAK95_01125</name>
</gene>
<keyword evidence="2" id="KW-1185">Reference proteome</keyword>
<dbReference type="STRING" id="1235591.CAK95_01125"/>
<dbReference type="Gene3D" id="3.40.50.970">
    <property type="match status" value="1"/>
</dbReference>
<reference evidence="1 2" key="1">
    <citation type="submission" date="2017-05" db="EMBL/GenBank/DDBJ databases">
        <title>Full genome sequence of Pseudorhodoplanes sinuspersici.</title>
        <authorList>
            <person name="Dastgheib S.M.M."/>
            <person name="Shavandi M."/>
            <person name="Tirandaz H."/>
        </authorList>
    </citation>
    <scope>NUCLEOTIDE SEQUENCE [LARGE SCALE GENOMIC DNA]</scope>
    <source>
        <strain evidence="1 2">RIPI110</strain>
    </source>
</reference>
<organism evidence="1 2">
    <name type="scientific">Pseudorhodoplanes sinuspersici</name>
    <dbReference type="NCBI Taxonomy" id="1235591"/>
    <lineage>
        <taxon>Bacteria</taxon>
        <taxon>Pseudomonadati</taxon>
        <taxon>Pseudomonadota</taxon>
        <taxon>Alphaproteobacteria</taxon>
        <taxon>Hyphomicrobiales</taxon>
        <taxon>Pseudorhodoplanes</taxon>
    </lineage>
</organism>
<dbReference type="SUPFAM" id="SSF52518">
    <property type="entry name" value="Thiamin diphosphate-binding fold (THDP-binding)"/>
    <property type="match status" value="1"/>
</dbReference>
<evidence type="ECO:0000313" key="2">
    <source>
        <dbReference type="Proteomes" id="UP000194137"/>
    </source>
</evidence>
<dbReference type="OrthoDB" id="4494979at2"/>
<dbReference type="RefSeq" id="WP_086086157.1">
    <property type="nucleotide sequence ID" value="NZ_RAQD01000004.1"/>
</dbReference>
<protein>
    <submittedName>
        <fullName evidence="1">Uncharacterized protein</fullName>
    </submittedName>
</protein>
<evidence type="ECO:0000313" key="1">
    <source>
        <dbReference type="EMBL" id="ARP97837.1"/>
    </source>
</evidence>
<dbReference type="AlphaFoldDB" id="A0A1W6ZKS4"/>
<proteinExistence type="predicted"/>
<dbReference type="EMBL" id="CP021112">
    <property type="protein sequence ID" value="ARP97837.1"/>
    <property type="molecule type" value="Genomic_DNA"/>
</dbReference>
<name>A0A1W6ZKS4_9HYPH</name>
<dbReference type="GO" id="GO:0030976">
    <property type="term" value="F:thiamine pyrophosphate binding"/>
    <property type="evidence" value="ECO:0007669"/>
    <property type="project" value="InterPro"/>
</dbReference>
<dbReference type="KEGG" id="psin:CAK95_01125"/>
<accession>A0A1W6ZKS4</accession>
<dbReference type="CDD" id="cd07035">
    <property type="entry name" value="TPP_PYR_POX_like"/>
    <property type="match status" value="1"/>
</dbReference>
<sequence>MPAPSNMREGGRLFVDQLLLHSVDTVFAVPGESYLPALDGLYAVKERIRLITCRMEAGAANMA</sequence>
<dbReference type="InterPro" id="IPR012001">
    <property type="entry name" value="Thiamin_PyroP_enz_TPP-bd_dom"/>
</dbReference>
<dbReference type="InterPro" id="IPR029061">
    <property type="entry name" value="THDP-binding"/>
</dbReference>
<dbReference type="Pfam" id="PF02776">
    <property type="entry name" value="TPP_enzyme_N"/>
    <property type="match status" value="1"/>
</dbReference>
<dbReference type="Proteomes" id="UP000194137">
    <property type="component" value="Chromosome"/>
</dbReference>